<dbReference type="Gene3D" id="3.40.50.1820">
    <property type="entry name" value="alpha/beta hydrolase"/>
    <property type="match status" value="1"/>
</dbReference>
<reference evidence="1" key="3">
    <citation type="submission" date="2023-05" db="EMBL/GenBank/DDBJ databases">
        <title>Cataloging the Phylogenetic Diversity of Human Bladder Bacteria.</title>
        <authorList>
            <person name="Du J."/>
        </authorList>
    </citation>
    <scope>NUCLEOTIDE SEQUENCE</scope>
    <source>
        <strain evidence="1">UMB8703</strain>
    </source>
</reference>
<dbReference type="AlphaFoldDB" id="A0A075N6B6"/>
<name>A0A075N6B6_STRAG</name>
<sequence>MEKVLTDLDRVNIAKQEYELGSQLDTLVKIMSQDKVLPIGKVAHVQDGGKETGEQIYTITPNGTLDKPEDVKEVTVLFKGSTAPFGGDDWKTDWFKNDIPIASKLLLKKFGSQSVSHKQGTKQLEQSAHLLKEVMNKYPNAKISVYGHSLGSMNAQYAIAELDDNQIYRVQGAWIYNGPNLYSILTDKQKEQVDKIKGVVNNYVDSKDKIGIGYPKEGSDNAVGIVKIVDSKAVSGGSWVANFTNQHIWGGYQYNQDGSLKLAEDKFAYKENYSVVHTNVNQRMHAIKAKLSSFKSTGKEVSKNQAIFLDSQQAKVISSGLVTISKEAVEEVKKVEQKAVAKAEELYQSLKVAPTGVTELSPQELEEAYAQSGVSYASIVGEAQTFFSNKIQAAESISHAYVELENQINKGVEAMLQQDSNLSGEFKQWH</sequence>
<dbReference type="InterPro" id="IPR029058">
    <property type="entry name" value="AB_hydrolase_fold"/>
</dbReference>
<comment type="caution">
    <text evidence="2">The sequence shown here is derived from an EMBL/GenBank/DDBJ whole genome shotgun (WGS) entry which is preliminary data.</text>
</comment>
<dbReference type="Pfam" id="PF11187">
    <property type="entry name" value="Mbeg1-like"/>
    <property type="match status" value="1"/>
</dbReference>
<dbReference type="EMBL" id="JASOIH010000007">
    <property type="protein sequence ID" value="MDK6899809.1"/>
    <property type="molecule type" value="Genomic_DNA"/>
</dbReference>
<dbReference type="OMA" id="NFIDRKD"/>
<evidence type="ECO:0000313" key="3">
    <source>
        <dbReference type="EMBL" id="RDY91258.1"/>
    </source>
</evidence>
<dbReference type="KEGG" id="sagg:EN73_08750"/>
<dbReference type="Proteomes" id="UP000256718">
    <property type="component" value="Unassembled WGS sequence"/>
</dbReference>
<reference evidence="2 4" key="1">
    <citation type="journal article" date="2016" name="Sci. Rep.">
        <title>Serotype IV Streptococcus agalactiae ST-452 has arisen from large genomic recombination events between CC23 and the hypervirulent CC17 lineages.</title>
        <authorList>
            <person name="Campisi E."/>
            <person name="Rinaudo C.D."/>
            <person name="Donati C."/>
            <person name="Barucco M."/>
            <person name="Torricelli G."/>
            <person name="Edwards M.S."/>
            <person name="Baker C.J."/>
            <person name="Margarit I."/>
            <person name="Rosini R."/>
        </authorList>
    </citation>
    <scope>NUCLEOTIDE SEQUENCE [LARGE SCALE GENOMIC DNA]</scope>
    <source>
        <strain evidence="2 4">CZ-PW-140</strain>
    </source>
</reference>
<dbReference type="KEGG" id="sage:EN72_09675"/>
<gene>
    <name evidence="2" type="ORF">AX245_09970</name>
    <name evidence="3" type="ORF">C4618_01275</name>
    <name evidence="1" type="ORF">QP229_07370</name>
</gene>
<accession>A0A075N6B6</accession>
<dbReference type="InterPro" id="IPR024499">
    <property type="entry name" value="Mbeg1-like"/>
</dbReference>
<dbReference type="Proteomes" id="UP001230629">
    <property type="component" value="Unassembled WGS sequence"/>
</dbReference>
<evidence type="ECO:0000313" key="4">
    <source>
        <dbReference type="Proteomes" id="UP000093122"/>
    </source>
</evidence>
<dbReference type="RefSeq" id="WP_000416817.1">
    <property type="nucleotide sequence ID" value="NZ_BCNI01000001.1"/>
</dbReference>
<proteinExistence type="predicted"/>
<organism evidence="2 4">
    <name type="scientific">Streptococcus agalactiae</name>
    <dbReference type="NCBI Taxonomy" id="1311"/>
    <lineage>
        <taxon>Bacteria</taxon>
        <taxon>Bacillati</taxon>
        <taxon>Bacillota</taxon>
        <taxon>Bacilli</taxon>
        <taxon>Lactobacillales</taxon>
        <taxon>Streptococcaceae</taxon>
        <taxon>Streptococcus</taxon>
    </lineage>
</organism>
<dbReference type="SUPFAM" id="SSF53474">
    <property type="entry name" value="alpha/beta-Hydrolases"/>
    <property type="match status" value="1"/>
</dbReference>
<dbReference type="EMBL" id="QHGZ01000041">
    <property type="protein sequence ID" value="RDY91258.1"/>
    <property type="molecule type" value="Genomic_DNA"/>
</dbReference>
<reference evidence="3 5" key="2">
    <citation type="journal article" date="2018" name="Emerg. Microbes Infect.">
        <title>Phenotypic and molecular analysis of nontypeable Group B streptococci: identification of cps2a and hybrid cps2a/cps5 Group B streptococcal capsule gene clusters.</title>
        <authorList>
            <person name="Alhhazmi A."/>
            <person name="Tyrrell G.J."/>
        </authorList>
    </citation>
    <scope>NUCLEOTIDE SEQUENCE [LARGE SCALE GENOMIC DNA]</scope>
    <source>
        <strain evidence="3 5">PLGBS17</strain>
    </source>
</reference>
<protein>
    <submittedName>
        <fullName evidence="1">DUF2974 domain-containing protein</fullName>
    </submittedName>
</protein>
<dbReference type="EMBL" id="MAWT01000022">
    <property type="protein sequence ID" value="OCM71524.1"/>
    <property type="molecule type" value="Genomic_DNA"/>
</dbReference>
<evidence type="ECO:0000313" key="1">
    <source>
        <dbReference type="EMBL" id="MDK6899809.1"/>
    </source>
</evidence>
<dbReference type="Proteomes" id="UP000093122">
    <property type="component" value="Unassembled WGS sequence"/>
</dbReference>
<evidence type="ECO:0000313" key="2">
    <source>
        <dbReference type="EMBL" id="OCM71524.1"/>
    </source>
</evidence>
<evidence type="ECO:0000313" key="5">
    <source>
        <dbReference type="Proteomes" id="UP000256718"/>
    </source>
</evidence>